<keyword evidence="8" id="KW-1185">Reference proteome</keyword>
<feature type="transmembrane region" description="Helical" evidence="6">
    <location>
        <begin position="33"/>
        <end position="53"/>
    </location>
</feature>
<protein>
    <submittedName>
        <fullName evidence="7">CvpA family protein</fullName>
    </submittedName>
</protein>
<organism evidence="7 8">
    <name type="scientific">Ferrovibrio terrae</name>
    <dbReference type="NCBI Taxonomy" id="2594003"/>
    <lineage>
        <taxon>Bacteria</taxon>
        <taxon>Pseudomonadati</taxon>
        <taxon>Pseudomonadota</taxon>
        <taxon>Alphaproteobacteria</taxon>
        <taxon>Rhodospirillales</taxon>
        <taxon>Rhodospirillaceae</taxon>
        <taxon>Ferrovibrio</taxon>
    </lineage>
</organism>
<evidence type="ECO:0000313" key="7">
    <source>
        <dbReference type="EMBL" id="QDO98423.1"/>
    </source>
</evidence>
<proteinExistence type="predicted"/>
<dbReference type="PANTHER" id="PTHR36926">
    <property type="entry name" value="COLICIN V PRODUCTION PROTEIN"/>
    <property type="match status" value="1"/>
</dbReference>
<gene>
    <name evidence="7" type="ORF">FNB15_14570</name>
</gene>
<dbReference type="Pfam" id="PF02674">
    <property type="entry name" value="Colicin_V"/>
    <property type="match status" value="1"/>
</dbReference>
<evidence type="ECO:0000256" key="4">
    <source>
        <dbReference type="ARBA" id="ARBA00023136"/>
    </source>
</evidence>
<dbReference type="InterPro" id="IPR052719">
    <property type="entry name" value="CvpA-like"/>
</dbReference>
<accession>A0A516H3S2</accession>
<feature type="region of interest" description="Disordered" evidence="5">
    <location>
        <begin position="167"/>
        <end position="218"/>
    </location>
</feature>
<evidence type="ECO:0000256" key="3">
    <source>
        <dbReference type="ARBA" id="ARBA00022989"/>
    </source>
</evidence>
<dbReference type="OrthoDB" id="9806894at2"/>
<sequence>MSSLPINIVDLIVIVVLLLSALLALFRGFVKEVLSIVGWVAALAVTYFFFPLARDIARSYIESRIFADIVAGIALFLPTLILCSILTHWISEQVRRASAISAVDRSLGFLFGLARGALIVVVAWWIVDRLIPVQTQPTWLAEARTRPLAVMGYEWGAEMILRQIDPTRAPPKRTTGPQTTPVPAHTSPGGGADSRGQTGYKTEERQGIESLIQKQDKP</sequence>
<evidence type="ECO:0000256" key="6">
    <source>
        <dbReference type="SAM" id="Phobius"/>
    </source>
</evidence>
<keyword evidence="4 6" id="KW-0472">Membrane</keyword>
<dbReference type="RefSeq" id="WP_144069404.1">
    <property type="nucleotide sequence ID" value="NZ_CP041636.1"/>
</dbReference>
<evidence type="ECO:0000256" key="2">
    <source>
        <dbReference type="ARBA" id="ARBA00022692"/>
    </source>
</evidence>
<dbReference type="EMBL" id="CP041636">
    <property type="protein sequence ID" value="QDO98423.1"/>
    <property type="molecule type" value="Genomic_DNA"/>
</dbReference>
<dbReference type="GO" id="GO:0009403">
    <property type="term" value="P:toxin biosynthetic process"/>
    <property type="evidence" value="ECO:0007669"/>
    <property type="project" value="InterPro"/>
</dbReference>
<dbReference type="AlphaFoldDB" id="A0A516H3S2"/>
<keyword evidence="2 6" id="KW-0812">Transmembrane</keyword>
<feature type="transmembrane region" description="Helical" evidence="6">
    <location>
        <begin position="65"/>
        <end position="86"/>
    </location>
</feature>
<dbReference type="InterPro" id="IPR003825">
    <property type="entry name" value="Colicin-V_CvpA"/>
</dbReference>
<dbReference type="Proteomes" id="UP000317496">
    <property type="component" value="Chromosome"/>
</dbReference>
<dbReference type="KEGG" id="fer:FNB15_14570"/>
<evidence type="ECO:0000313" key="8">
    <source>
        <dbReference type="Proteomes" id="UP000317496"/>
    </source>
</evidence>
<feature type="transmembrane region" description="Helical" evidence="6">
    <location>
        <begin position="6"/>
        <end position="26"/>
    </location>
</feature>
<name>A0A516H3S2_9PROT</name>
<dbReference type="GO" id="GO:0016020">
    <property type="term" value="C:membrane"/>
    <property type="evidence" value="ECO:0007669"/>
    <property type="project" value="UniProtKB-SubCell"/>
</dbReference>
<evidence type="ECO:0000256" key="5">
    <source>
        <dbReference type="SAM" id="MobiDB-lite"/>
    </source>
</evidence>
<evidence type="ECO:0000256" key="1">
    <source>
        <dbReference type="ARBA" id="ARBA00004141"/>
    </source>
</evidence>
<dbReference type="PANTHER" id="PTHR36926:SF1">
    <property type="entry name" value="COLICIN V PRODUCTION PROTEIN"/>
    <property type="match status" value="1"/>
</dbReference>
<reference evidence="7 8" key="1">
    <citation type="submission" date="2019-07" db="EMBL/GenBank/DDBJ databases">
        <title>Genome sequencing for Ferrovibrio sp. K5.</title>
        <authorList>
            <person name="Park S.-J."/>
        </authorList>
    </citation>
    <scope>NUCLEOTIDE SEQUENCE [LARGE SCALE GENOMIC DNA]</scope>
    <source>
        <strain evidence="7 8">K5</strain>
    </source>
</reference>
<keyword evidence="3 6" id="KW-1133">Transmembrane helix</keyword>
<comment type="subcellular location">
    <subcellularLocation>
        <location evidence="1">Membrane</location>
        <topology evidence="1">Multi-pass membrane protein</topology>
    </subcellularLocation>
</comment>
<feature type="transmembrane region" description="Helical" evidence="6">
    <location>
        <begin position="107"/>
        <end position="127"/>
    </location>
</feature>